<dbReference type="OrthoDB" id="9553690at2"/>
<sequence length="90" mass="10178">MGRHQSLDSHVKKNLEWLKGVPGVSKVIIGISESCRHRFPPGFIRFKQDVEGGIKINAYSGNGVTDLFIKIDPISERENIKNALSKRFDR</sequence>
<evidence type="ECO:0000313" key="3">
    <source>
        <dbReference type="Proteomes" id="UP000051497"/>
    </source>
</evidence>
<evidence type="ECO:0000313" key="1">
    <source>
        <dbReference type="EMBL" id="KRG19715.1"/>
    </source>
</evidence>
<comment type="caution">
    <text evidence="1">The sequence shown here is derived from an EMBL/GenBank/DDBJ whole genome shotgun (WGS) entry which is preliminary data.</text>
</comment>
<dbReference type="EMBL" id="LKAJ01000015">
    <property type="protein sequence ID" value="KRG19715.1"/>
    <property type="molecule type" value="Genomic_DNA"/>
</dbReference>
<reference evidence="2" key="3">
    <citation type="submission" date="2021-06" db="EMBL/GenBank/DDBJ databases">
        <title>Genomic Description and Analysis of Intracellular Bacteria, Candidatus Berkiella cookevillensis and Candidatus Berkiella aquae.</title>
        <authorList>
            <person name="Kidane D.T."/>
            <person name="Mehari Y.T."/>
            <person name="Rice F.C."/>
            <person name="Arivett B.A."/>
            <person name="Farone A.L."/>
            <person name="Berk S.G."/>
            <person name="Farone M.B."/>
        </authorList>
    </citation>
    <scope>NUCLEOTIDE SEQUENCE</scope>
    <source>
        <strain evidence="2">HT99</strain>
    </source>
</reference>
<proteinExistence type="predicted"/>
<dbReference type="AlphaFoldDB" id="A0A0Q9YUC8"/>
<evidence type="ECO:0000313" key="2">
    <source>
        <dbReference type="EMBL" id="MCS5710776.1"/>
    </source>
</evidence>
<reference evidence="1" key="1">
    <citation type="submission" date="2015-09" db="EMBL/GenBank/DDBJ databases">
        <title>Draft Genome Sequences of Two Novel Amoeba-resistant Intranuclear Bacteria, Candidatus Berkiella cookevillensis and Candidatus Berkiella aquae.</title>
        <authorList>
            <person name="Mehari Y.T."/>
            <person name="Arivett B.A."/>
            <person name="Farone A.L."/>
            <person name="Gunderson J.H."/>
            <person name="Farone M.B."/>
        </authorList>
    </citation>
    <scope>NUCLEOTIDE SEQUENCE [LARGE SCALE GENOMIC DNA]</scope>
    <source>
        <strain evidence="1">HT99</strain>
    </source>
</reference>
<dbReference type="STRING" id="295108.HT99x_02694"/>
<reference evidence="2" key="2">
    <citation type="journal article" date="2016" name="Genome Announc.">
        <title>Draft Genome Sequences of Two Novel Amoeba-Resistant Intranuclear Bacteria, 'Candidatus Berkiella cookevillensis' and 'Candidatus Berkiella aquae'.</title>
        <authorList>
            <person name="Mehari Y.T."/>
            <person name="Arivett B.A."/>
            <person name="Farone A.L."/>
            <person name="Gunderson J.H."/>
            <person name="Farone M.B."/>
        </authorList>
    </citation>
    <scope>NUCLEOTIDE SEQUENCE</scope>
    <source>
        <strain evidence="2">HT99</strain>
    </source>
</reference>
<dbReference type="RefSeq" id="WP_075067297.1">
    <property type="nucleotide sequence ID" value="NZ_LKAJ02000001.1"/>
</dbReference>
<keyword evidence="3" id="KW-1185">Reference proteome</keyword>
<accession>A0A0Q9YUC8</accession>
<dbReference type="Proteomes" id="UP000051497">
    <property type="component" value="Unassembled WGS sequence"/>
</dbReference>
<name>A0A0Q9YUC8_9GAMM</name>
<protein>
    <submittedName>
        <fullName evidence="1">Uncharacterized protein</fullName>
    </submittedName>
</protein>
<gene>
    <name evidence="2" type="ORF">HT99x_004990</name>
    <name evidence="1" type="ORF">HT99x_02694</name>
</gene>
<organism evidence="1">
    <name type="scientific">Candidatus Berkiella aquae</name>
    <dbReference type="NCBI Taxonomy" id="295108"/>
    <lineage>
        <taxon>Bacteria</taxon>
        <taxon>Pseudomonadati</taxon>
        <taxon>Pseudomonadota</taxon>
        <taxon>Gammaproteobacteria</taxon>
        <taxon>Candidatus Berkiellales</taxon>
        <taxon>Candidatus Berkiellaceae</taxon>
        <taxon>Candidatus Berkiella</taxon>
    </lineage>
</organism>
<dbReference type="EMBL" id="LKAJ02000001">
    <property type="protein sequence ID" value="MCS5710776.1"/>
    <property type="molecule type" value="Genomic_DNA"/>
</dbReference>